<dbReference type="EMBL" id="CAJGYO010000001">
    <property type="protein sequence ID" value="CAD6203065.1"/>
    <property type="molecule type" value="Genomic_DNA"/>
</dbReference>
<proteinExistence type="predicted"/>
<gene>
    <name evidence="2" type="ORF">NCGR_LOCUS1300</name>
</gene>
<dbReference type="OrthoDB" id="1930763at2759"/>
<dbReference type="PANTHER" id="PTHR37723:SF1">
    <property type="entry name" value="PROTEIN FAR-RED-ELONGATED HYPOCOTYL 1-LIKE"/>
    <property type="match status" value="1"/>
</dbReference>
<accession>A0A811M8D4</accession>
<name>A0A811M8D4_9POAL</name>
<reference evidence="2" key="1">
    <citation type="submission" date="2020-10" db="EMBL/GenBank/DDBJ databases">
        <authorList>
            <person name="Han B."/>
            <person name="Lu T."/>
            <person name="Zhao Q."/>
            <person name="Huang X."/>
            <person name="Zhao Y."/>
        </authorList>
    </citation>
    <scope>NUCLEOTIDE SEQUENCE</scope>
</reference>
<dbReference type="Proteomes" id="UP000604825">
    <property type="component" value="Unassembled WGS sequence"/>
</dbReference>
<dbReference type="GO" id="GO:0016607">
    <property type="term" value="C:nuclear speck"/>
    <property type="evidence" value="ECO:0007669"/>
    <property type="project" value="TreeGrafter"/>
</dbReference>
<evidence type="ECO:0000313" key="2">
    <source>
        <dbReference type="EMBL" id="CAD6203065.1"/>
    </source>
</evidence>
<dbReference type="GO" id="GO:0051457">
    <property type="term" value="P:maintenance of protein location in nucleus"/>
    <property type="evidence" value="ECO:0007669"/>
    <property type="project" value="TreeGrafter"/>
</dbReference>
<protein>
    <submittedName>
        <fullName evidence="2">Uncharacterized protein</fullName>
    </submittedName>
</protein>
<dbReference type="InterPro" id="IPR037766">
    <property type="entry name" value="FHY1"/>
</dbReference>
<evidence type="ECO:0000313" key="3">
    <source>
        <dbReference type="Proteomes" id="UP000604825"/>
    </source>
</evidence>
<keyword evidence="3" id="KW-1185">Reference proteome</keyword>
<evidence type="ECO:0000256" key="1">
    <source>
        <dbReference type="SAM" id="MobiDB-lite"/>
    </source>
</evidence>
<dbReference type="GO" id="GO:0061608">
    <property type="term" value="F:nuclear import signal receptor activity"/>
    <property type="evidence" value="ECO:0007669"/>
    <property type="project" value="TreeGrafter"/>
</dbReference>
<dbReference type="AlphaFoldDB" id="A0A811M8D4"/>
<dbReference type="GO" id="GO:0009639">
    <property type="term" value="P:response to red or far red light"/>
    <property type="evidence" value="ECO:0007669"/>
    <property type="project" value="InterPro"/>
</dbReference>
<dbReference type="PANTHER" id="PTHR37723">
    <property type="entry name" value="PROTEIN FAR-RED ELONGATED HYPOCOTYL 1"/>
    <property type="match status" value="1"/>
</dbReference>
<sequence>MRTTTPSASLPLPQSPISNSTEKVYTINSPCKKRKSQYELSDPKLLPLKCKFRKRLSCHEDESATTESLGYDGIFMNKTSGTDMVSIPEELDSCENTISLFGGCIEVDSKNGIQEQSLRKMFEIQTSASSSSSNNFLPEAFNSSHSSGTRETDSWVMHDIEHHHPDVMLKPHNDDLERIYNVLEQYDDLMEDELMAGDVFGSAAQVMDEKLYSNGVDDFQILSTGQTGYHSEKKLTIDQEFEQYFSNLML</sequence>
<organism evidence="2 3">
    <name type="scientific">Miscanthus lutarioriparius</name>
    <dbReference type="NCBI Taxonomy" id="422564"/>
    <lineage>
        <taxon>Eukaryota</taxon>
        <taxon>Viridiplantae</taxon>
        <taxon>Streptophyta</taxon>
        <taxon>Embryophyta</taxon>
        <taxon>Tracheophyta</taxon>
        <taxon>Spermatophyta</taxon>
        <taxon>Magnoliopsida</taxon>
        <taxon>Liliopsida</taxon>
        <taxon>Poales</taxon>
        <taxon>Poaceae</taxon>
        <taxon>PACMAD clade</taxon>
        <taxon>Panicoideae</taxon>
        <taxon>Andropogonodae</taxon>
        <taxon>Andropogoneae</taxon>
        <taxon>Saccharinae</taxon>
        <taxon>Miscanthus</taxon>
    </lineage>
</organism>
<dbReference type="GO" id="GO:0005737">
    <property type="term" value="C:cytoplasm"/>
    <property type="evidence" value="ECO:0007669"/>
    <property type="project" value="TreeGrafter"/>
</dbReference>
<comment type="caution">
    <text evidence="2">The sequence shown here is derived from an EMBL/GenBank/DDBJ whole genome shotgun (WGS) entry which is preliminary data.</text>
</comment>
<feature type="region of interest" description="Disordered" evidence="1">
    <location>
        <begin position="1"/>
        <end position="20"/>
    </location>
</feature>